<feature type="transmembrane region" description="Helical" evidence="7">
    <location>
        <begin position="287"/>
        <end position="310"/>
    </location>
</feature>
<keyword evidence="10" id="KW-1185">Reference proteome</keyword>
<sequence>MATEQSDSGQDGRSIRRRWEPRIERLRRGWDRYTEHKIGVVGLIILIIYALWSIAPGVFAPHSPDWVAYLGEPPIKSRLTGEQIRSLPHPPAFGDPFFAPFGTNSLGNGVLTLVIYSAQNAMYIGLAAGMLSSLVGVPLGLISGFYGDTWIDEAIQRFVDIMYGLPFLPFLIVLVAIRGITTTNIIIGIAVTSWLNNCITVRGETLSLKERSYVESAKVAGASDTRIIFRHIMPNVLPISFVFLAQDAAGAVIAQASLAYLGLADFTANSWGLMLENIKSTGYVFKAWWWLIPPGIALMLMAASFYFIGFSMEDVTNPQR</sequence>
<evidence type="ECO:0000256" key="6">
    <source>
        <dbReference type="ARBA" id="ARBA00023136"/>
    </source>
</evidence>
<keyword evidence="4 7" id="KW-0812">Transmembrane</keyword>
<dbReference type="InterPro" id="IPR000515">
    <property type="entry name" value="MetI-like"/>
</dbReference>
<evidence type="ECO:0000313" key="9">
    <source>
        <dbReference type="EMBL" id="SHG97606.1"/>
    </source>
</evidence>
<feature type="transmembrane region" description="Helical" evidence="7">
    <location>
        <begin position="38"/>
        <end position="59"/>
    </location>
</feature>
<evidence type="ECO:0000313" key="10">
    <source>
        <dbReference type="Proteomes" id="UP000184357"/>
    </source>
</evidence>
<feature type="domain" description="ABC transmembrane type-1" evidence="8">
    <location>
        <begin position="118"/>
        <end position="309"/>
    </location>
</feature>
<evidence type="ECO:0000256" key="4">
    <source>
        <dbReference type="ARBA" id="ARBA00022692"/>
    </source>
</evidence>
<keyword evidence="2 7" id="KW-0813">Transport</keyword>
<evidence type="ECO:0000256" key="7">
    <source>
        <dbReference type="RuleBase" id="RU363032"/>
    </source>
</evidence>
<feature type="transmembrane region" description="Helical" evidence="7">
    <location>
        <begin position="236"/>
        <end position="263"/>
    </location>
</feature>
<dbReference type="Proteomes" id="UP000184357">
    <property type="component" value="Unassembled WGS sequence"/>
</dbReference>
<comment type="subcellular location">
    <subcellularLocation>
        <location evidence="1 7">Cell membrane</location>
        <topology evidence="1 7">Multi-pass membrane protein</topology>
    </subcellularLocation>
</comment>
<dbReference type="SUPFAM" id="SSF161098">
    <property type="entry name" value="MetI-like"/>
    <property type="match status" value="1"/>
</dbReference>
<dbReference type="OrthoDB" id="312811at2157"/>
<dbReference type="InterPro" id="IPR035906">
    <property type="entry name" value="MetI-like_sf"/>
</dbReference>
<feature type="transmembrane region" description="Helical" evidence="7">
    <location>
        <begin position="97"/>
        <end position="116"/>
    </location>
</feature>
<dbReference type="Pfam" id="PF00528">
    <property type="entry name" value="BPD_transp_1"/>
    <property type="match status" value="1"/>
</dbReference>
<dbReference type="PROSITE" id="PS50928">
    <property type="entry name" value="ABC_TM1"/>
    <property type="match status" value="1"/>
</dbReference>
<accession>A0A1M5P750</accession>
<organism evidence="9 10">
    <name type="scientific">Halobaculum gomorrense</name>
    <dbReference type="NCBI Taxonomy" id="43928"/>
    <lineage>
        <taxon>Archaea</taxon>
        <taxon>Methanobacteriati</taxon>
        <taxon>Methanobacteriota</taxon>
        <taxon>Stenosarchaea group</taxon>
        <taxon>Halobacteria</taxon>
        <taxon>Halobacteriales</taxon>
        <taxon>Haloferacaceae</taxon>
        <taxon>Halobaculum</taxon>
    </lineage>
</organism>
<evidence type="ECO:0000256" key="5">
    <source>
        <dbReference type="ARBA" id="ARBA00022989"/>
    </source>
</evidence>
<dbReference type="PANTHER" id="PTHR43386">
    <property type="entry name" value="OLIGOPEPTIDE TRANSPORT SYSTEM PERMEASE PROTEIN APPC"/>
    <property type="match status" value="1"/>
</dbReference>
<name>A0A1M5P750_9EURY</name>
<proteinExistence type="inferred from homology"/>
<evidence type="ECO:0000259" key="8">
    <source>
        <dbReference type="PROSITE" id="PS50928"/>
    </source>
</evidence>
<dbReference type="CDD" id="cd06261">
    <property type="entry name" value="TM_PBP2"/>
    <property type="match status" value="1"/>
</dbReference>
<dbReference type="RefSeq" id="WP_079991542.1">
    <property type="nucleotide sequence ID" value="NZ_FQWV01000003.1"/>
</dbReference>
<keyword evidence="3" id="KW-1003">Cell membrane</keyword>
<dbReference type="AlphaFoldDB" id="A0A1M5P750"/>
<keyword evidence="6 7" id="KW-0472">Membrane</keyword>
<dbReference type="Pfam" id="PF12911">
    <property type="entry name" value="OppC_N"/>
    <property type="match status" value="1"/>
</dbReference>
<evidence type="ECO:0000256" key="1">
    <source>
        <dbReference type="ARBA" id="ARBA00004651"/>
    </source>
</evidence>
<reference evidence="9 10" key="1">
    <citation type="submission" date="2016-11" db="EMBL/GenBank/DDBJ databases">
        <authorList>
            <person name="Jaros S."/>
            <person name="Januszkiewicz K."/>
            <person name="Wedrychowicz H."/>
        </authorList>
    </citation>
    <scope>NUCLEOTIDE SEQUENCE [LARGE SCALE GENOMIC DNA]</scope>
    <source>
        <strain evidence="9 10">DSM 9297</strain>
    </source>
</reference>
<dbReference type="InterPro" id="IPR025966">
    <property type="entry name" value="OppC_N"/>
</dbReference>
<dbReference type="Gene3D" id="1.10.3720.10">
    <property type="entry name" value="MetI-like"/>
    <property type="match status" value="1"/>
</dbReference>
<evidence type="ECO:0000256" key="2">
    <source>
        <dbReference type="ARBA" id="ARBA00022448"/>
    </source>
</evidence>
<gene>
    <name evidence="9" type="ORF">SAMN05443636_1483</name>
</gene>
<protein>
    <submittedName>
        <fullName evidence="9">Peptide/nickel transport system permease protein</fullName>
    </submittedName>
</protein>
<feature type="transmembrane region" description="Helical" evidence="7">
    <location>
        <begin position="123"/>
        <end position="147"/>
    </location>
</feature>
<keyword evidence="5 7" id="KW-1133">Transmembrane helix</keyword>
<dbReference type="EMBL" id="FQWV01000003">
    <property type="protein sequence ID" value="SHG97606.1"/>
    <property type="molecule type" value="Genomic_DNA"/>
</dbReference>
<dbReference type="STRING" id="43928.SAMN05443636_1483"/>
<dbReference type="GO" id="GO:0005886">
    <property type="term" value="C:plasma membrane"/>
    <property type="evidence" value="ECO:0007669"/>
    <property type="project" value="UniProtKB-SubCell"/>
</dbReference>
<dbReference type="InterPro" id="IPR050366">
    <property type="entry name" value="BP-dependent_transpt_permease"/>
</dbReference>
<dbReference type="PANTHER" id="PTHR43386:SF1">
    <property type="entry name" value="D,D-DIPEPTIDE TRANSPORT SYSTEM PERMEASE PROTEIN DDPC-RELATED"/>
    <property type="match status" value="1"/>
</dbReference>
<comment type="similarity">
    <text evidence="7">Belongs to the binding-protein-dependent transport system permease family.</text>
</comment>
<evidence type="ECO:0000256" key="3">
    <source>
        <dbReference type="ARBA" id="ARBA00022475"/>
    </source>
</evidence>
<dbReference type="GO" id="GO:0055085">
    <property type="term" value="P:transmembrane transport"/>
    <property type="evidence" value="ECO:0007669"/>
    <property type="project" value="InterPro"/>
</dbReference>